<reference evidence="1 2" key="1">
    <citation type="journal article" date="2024" name="Ann. Entomol. Soc. Am.">
        <title>Genomic analyses of the southern and eastern yellowjacket wasps (Hymenoptera: Vespidae) reveal evolutionary signatures of social life.</title>
        <authorList>
            <person name="Catto M.A."/>
            <person name="Caine P.B."/>
            <person name="Orr S.E."/>
            <person name="Hunt B.G."/>
            <person name="Goodisman M.A.D."/>
        </authorList>
    </citation>
    <scope>NUCLEOTIDE SEQUENCE [LARGE SCALE GENOMIC DNA]</scope>
    <source>
        <strain evidence="1">232</strain>
        <tissue evidence="1">Head and thorax</tissue>
    </source>
</reference>
<dbReference type="EMBL" id="JAYRBN010000041">
    <property type="protein sequence ID" value="KAL2745753.1"/>
    <property type="molecule type" value="Genomic_DNA"/>
</dbReference>
<keyword evidence="2" id="KW-1185">Reference proteome</keyword>
<dbReference type="Proteomes" id="UP001607303">
    <property type="component" value="Unassembled WGS sequence"/>
</dbReference>
<organism evidence="1 2">
    <name type="scientific">Vespula maculifrons</name>
    <name type="common">Eastern yellow jacket</name>
    <name type="synonym">Wasp</name>
    <dbReference type="NCBI Taxonomy" id="7453"/>
    <lineage>
        <taxon>Eukaryota</taxon>
        <taxon>Metazoa</taxon>
        <taxon>Ecdysozoa</taxon>
        <taxon>Arthropoda</taxon>
        <taxon>Hexapoda</taxon>
        <taxon>Insecta</taxon>
        <taxon>Pterygota</taxon>
        <taxon>Neoptera</taxon>
        <taxon>Endopterygota</taxon>
        <taxon>Hymenoptera</taxon>
        <taxon>Apocrita</taxon>
        <taxon>Aculeata</taxon>
        <taxon>Vespoidea</taxon>
        <taxon>Vespidae</taxon>
        <taxon>Vespinae</taxon>
        <taxon>Vespula</taxon>
    </lineage>
</organism>
<dbReference type="PROSITE" id="PS51257">
    <property type="entry name" value="PROKAR_LIPOPROTEIN"/>
    <property type="match status" value="1"/>
</dbReference>
<accession>A0ABD2CKX8</accession>
<gene>
    <name evidence="1" type="ORF">V1477_006144</name>
</gene>
<comment type="caution">
    <text evidence="1">The sequence shown here is derived from an EMBL/GenBank/DDBJ whole genome shotgun (WGS) entry which is preliminary data.</text>
</comment>
<dbReference type="AlphaFoldDB" id="A0ABD2CKX8"/>
<sequence length="111" mass="11827">MLRRLVPPSKRRKALQCVTVVAVGLTACLVAWLVACLLACLLPSSTKLSLAPLFPVTSAYVGGCYDKSALTGYTPEIVEGWLALPWGASPSLSLSFSTEVKRAFGKRMGLV</sequence>
<evidence type="ECO:0000313" key="2">
    <source>
        <dbReference type="Proteomes" id="UP001607303"/>
    </source>
</evidence>
<protein>
    <submittedName>
        <fullName evidence="1">Uncharacterized protein</fullName>
    </submittedName>
</protein>
<name>A0ABD2CKX8_VESMC</name>
<proteinExistence type="predicted"/>
<evidence type="ECO:0000313" key="1">
    <source>
        <dbReference type="EMBL" id="KAL2745753.1"/>
    </source>
</evidence>